<comment type="function">
    <text evidence="12 13">Catalyzes the condensation of pantoate with beta-alanine in an ATP-dependent reaction via a pantoyl-adenylate intermediate.</text>
</comment>
<evidence type="ECO:0000256" key="9">
    <source>
        <dbReference type="ARBA" id="ARBA00022741"/>
    </source>
</evidence>
<dbReference type="EC" id="6.3.2.1" evidence="4 13"/>
<proteinExistence type="inferred from homology"/>
<dbReference type="OrthoDB" id="9773087at2"/>
<dbReference type="InterPro" id="IPR014729">
    <property type="entry name" value="Rossmann-like_a/b/a_fold"/>
</dbReference>
<evidence type="ECO:0000256" key="10">
    <source>
        <dbReference type="ARBA" id="ARBA00022840"/>
    </source>
</evidence>
<feature type="binding site" evidence="13">
    <location>
        <position position="61"/>
    </location>
    <ligand>
        <name>beta-alanine</name>
        <dbReference type="ChEBI" id="CHEBI:57966"/>
    </ligand>
</feature>
<protein>
    <recommendedName>
        <fullName evidence="5 13">Pantothenate synthetase</fullName>
        <shortName evidence="13">PS</shortName>
        <ecNumber evidence="4 13">6.3.2.1</ecNumber>
    </recommendedName>
    <alternativeName>
        <fullName evidence="13">Pantoate--beta-alanine ligase</fullName>
    </alternativeName>
    <alternativeName>
        <fullName evidence="13">Pantoate-activating enzyme</fullName>
    </alternativeName>
</protein>
<evidence type="ECO:0000256" key="5">
    <source>
        <dbReference type="ARBA" id="ARBA00014155"/>
    </source>
</evidence>
<evidence type="ECO:0000256" key="7">
    <source>
        <dbReference type="ARBA" id="ARBA00022598"/>
    </source>
</evidence>
<dbReference type="NCBIfam" id="TIGR00018">
    <property type="entry name" value="panC"/>
    <property type="match status" value="1"/>
</dbReference>
<feature type="binding site" evidence="13">
    <location>
        <begin position="30"/>
        <end position="37"/>
    </location>
    <ligand>
        <name>ATP</name>
        <dbReference type="ChEBI" id="CHEBI:30616"/>
    </ligand>
</feature>
<organism evidence="14 15">
    <name type="scientific">Hornefia porci</name>
    <dbReference type="NCBI Taxonomy" id="2652292"/>
    <lineage>
        <taxon>Bacteria</taxon>
        <taxon>Bacillati</taxon>
        <taxon>Bacillota</taxon>
        <taxon>Clostridia</taxon>
        <taxon>Peptostreptococcales</taxon>
        <taxon>Anaerovoracaceae</taxon>
        <taxon>Hornefia</taxon>
    </lineage>
</organism>
<evidence type="ECO:0000256" key="2">
    <source>
        <dbReference type="ARBA" id="ARBA00004990"/>
    </source>
</evidence>
<dbReference type="Gene3D" id="3.40.50.620">
    <property type="entry name" value="HUPs"/>
    <property type="match status" value="1"/>
</dbReference>
<comment type="subcellular location">
    <subcellularLocation>
        <location evidence="1 13">Cytoplasm</location>
    </subcellularLocation>
</comment>
<feature type="binding site" evidence="13">
    <location>
        <position position="176"/>
    </location>
    <ligand>
        <name>ATP</name>
        <dbReference type="ChEBI" id="CHEBI:30616"/>
    </ligand>
</feature>
<keyword evidence="10 13" id="KW-0067">ATP-binding</keyword>
<feature type="binding site" evidence="13">
    <location>
        <position position="153"/>
    </location>
    <ligand>
        <name>(R)-pantoate</name>
        <dbReference type="ChEBI" id="CHEBI:15980"/>
    </ligand>
</feature>
<evidence type="ECO:0000313" key="15">
    <source>
        <dbReference type="Proteomes" id="UP000187404"/>
    </source>
</evidence>
<dbReference type="GO" id="GO:0005524">
    <property type="term" value="F:ATP binding"/>
    <property type="evidence" value="ECO:0007669"/>
    <property type="project" value="UniProtKB-KW"/>
</dbReference>
<keyword evidence="6 13" id="KW-0963">Cytoplasm</keyword>
<dbReference type="Pfam" id="PF02569">
    <property type="entry name" value="Pantoate_ligase"/>
    <property type="match status" value="1"/>
</dbReference>
<evidence type="ECO:0000256" key="1">
    <source>
        <dbReference type="ARBA" id="ARBA00004496"/>
    </source>
</evidence>
<feature type="active site" description="Proton donor" evidence="13">
    <location>
        <position position="37"/>
    </location>
</feature>
<dbReference type="PANTHER" id="PTHR21299:SF1">
    <property type="entry name" value="PANTOATE--BETA-ALANINE LIGASE"/>
    <property type="match status" value="1"/>
</dbReference>
<dbReference type="HAMAP" id="MF_00158">
    <property type="entry name" value="PanC"/>
    <property type="match status" value="1"/>
</dbReference>
<dbReference type="GO" id="GO:0004592">
    <property type="term" value="F:pantoate-beta-alanine ligase activity"/>
    <property type="evidence" value="ECO:0007669"/>
    <property type="project" value="UniProtKB-UniRule"/>
</dbReference>
<feature type="binding site" evidence="13">
    <location>
        <begin position="147"/>
        <end position="150"/>
    </location>
    <ligand>
        <name>ATP</name>
        <dbReference type="ChEBI" id="CHEBI:30616"/>
    </ligand>
</feature>
<dbReference type="STRING" id="1261640.BHK98_07515"/>
<dbReference type="RefSeq" id="WP_075713024.1">
    <property type="nucleotide sequence ID" value="NZ_MJIE01000001.1"/>
</dbReference>
<keyword evidence="8 13" id="KW-0566">Pantothenate biosynthesis</keyword>
<dbReference type="GO" id="GO:0015940">
    <property type="term" value="P:pantothenate biosynthetic process"/>
    <property type="evidence" value="ECO:0007669"/>
    <property type="project" value="UniProtKB-UniRule"/>
</dbReference>
<comment type="pathway">
    <text evidence="2 13">Cofactor biosynthesis; (R)-pantothenate biosynthesis; (R)-pantothenate from (R)-pantoate and beta-alanine: step 1/1.</text>
</comment>
<keyword evidence="7 13" id="KW-0436">Ligase</keyword>
<keyword evidence="15" id="KW-1185">Reference proteome</keyword>
<dbReference type="UniPathway" id="UPA00028">
    <property type="reaction ID" value="UER00005"/>
</dbReference>
<dbReference type="PANTHER" id="PTHR21299">
    <property type="entry name" value="CYTIDYLATE KINASE/PANTOATE-BETA-ALANINE LIGASE"/>
    <property type="match status" value="1"/>
</dbReference>
<evidence type="ECO:0000256" key="6">
    <source>
        <dbReference type="ARBA" id="ARBA00022490"/>
    </source>
</evidence>
<reference evidence="14 15" key="1">
    <citation type="journal article" date="2016" name="Appl. Environ. Microbiol.">
        <title>Function and Phylogeny of Bacterial Butyryl Coenzyme A:Acetate Transferases and Their Diversity in the Proximal Colon of Swine.</title>
        <authorList>
            <person name="Trachsel J."/>
            <person name="Bayles D.O."/>
            <person name="Looft T."/>
            <person name="Levine U.Y."/>
            <person name="Allen H.K."/>
        </authorList>
    </citation>
    <scope>NUCLEOTIDE SEQUENCE [LARGE SCALE GENOMIC DNA]</scope>
    <source>
        <strain evidence="14 15">68-3-10</strain>
    </source>
</reference>
<evidence type="ECO:0000256" key="11">
    <source>
        <dbReference type="ARBA" id="ARBA00048258"/>
    </source>
</evidence>
<sequence>MNTVNTINELREQVRAWKAEGLTIGLCPTMGYLHEGHASLMDASVRSCDRTVASVFVNPIQFGPNEDLATYPRDFESDCRLLEAHGVDLVFHPEPAEMYADDFCTFVDIDVLSKTLCGKTRPIHFRGVCTVITKLLNTVTPDKIFFGQKDAQQLAIIRRMVRDLNFDVEVVGCPIVREADGLAKSSRNTYLNPDERRAARILSRAIRLGQDIADGGERRSGKLLAAMKEKLVSEPMAEVEYVEVVNGENMQPVDTFREGDLVAMAVRIGGTRLIDNFTVGQPPIDFQEGQSNAD</sequence>
<feature type="binding site" evidence="13">
    <location>
        <begin position="184"/>
        <end position="187"/>
    </location>
    <ligand>
        <name>ATP</name>
        <dbReference type="ChEBI" id="CHEBI:30616"/>
    </ligand>
</feature>
<comment type="subunit">
    <text evidence="13">Homodimer.</text>
</comment>
<evidence type="ECO:0000313" key="14">
    <source>
        <dbReference type="EMBL" id="OLR55919.1"/>
    </source>
</evidence>
<keyword evidence="9 13" id="KW-0547">Nucleotide-binding</keyword>
<gene>
    <name evidence="13" type="primary">panC</name>
    <name evidence="14" type="ORF">BHK98_07515</name>
</gene>
<accession>A0A1Q9JI75</accession>
<evidence type="ECO:0000256" key="12">
    <source>
        <dbReference type="ARBA" id="ARBA00055042"/>
    </source>
</evidence>
<name>A0A1Q9JI75_9FIRM</name>
<dbReference type="FunFam" id="3.40.50.620:FF:000114">
    <property type="entry name" value="Pantothenate synthetase"/>
    <property type="match status" value="1"/>
</dbReference>
<comment type="catalytic activity">
    <reaction evidence="11 13">
        <text>(R)-pantoate + beta-alanine + ATP = (R)-pantothenate + AMP + diphosphate + H(+)</text>
        <dbReference type="Rhea" id="RHEA:10912"/>
        <dbReference type="ChEBI" id="CHEBI:15378"/>
        <dbReference type="ChEBI" id="CHEBI:15980"/>
        <dbReference type="ChEBI" id="CHEBI:29032"/>
        <dbReference type="ChEBI" id="CHEBI:30616"/>
        <dbReference type="ChEBI" id="CHEBI:33019"/>
        <dbReference type="ChEBI" id="CHEBI:57966"/>
        <dbReference type="ChEBI" id="CHEBI:456215"/>
        <dbReference type="EC" id="6.3.2.1"/>
    </reaction>
</comment>
<dbReference type="EMBL" id="MJIE01000001">
    <property type="protein sequence ID" value="OLR55919.1"/>
    <property type="molecule type" value="Genomic_DNA"/>
</dbReference>
<dbReference type="Gene3D" id="3.30.1300.10">
    <property type="entry name" value="Pantoate-beta-alanine ligase, C-terminal domain"/>
    <property type="match status" value="1"/>
</dbReference>
<evidence type="ECO:0000256" key="4">
    <source>
        <dbReference type="ARBA" id="ARBA00012219"/>
    </source>
</evidence>
<dbReference type="CDD" id="cd00560">
    <property type="entry name" value="PanC"/>
    <property type="match status" value="1"/>
</dbReference>
<dbReference type="SUPFAM" id="SSF52374">
    <property type="entry name" value="Nucleotidylyl transferase"/>
    <property type="match status" value="1"/>
</dbReference>
<comment type="similarity">
    <text evidence="3 13">Belongs to the pantothenate synthetase family.</text>
</comment>
<feature type="binding site" evidence="13">
    <location>
        <position position="61"/>
    </location>
    <ligand>
        <name>(R)-pantoate</name>
        <dbReference type="ChEBI" id="CHEBI:15980"/>
    </ligand>
</feature>
<dbReference type="GO" id="GO:0005829">
    <property type="term" value="C:cytosol"/>
    <property type="evidence" value="ECO:0007669"/>
    <property type="project" value="TreeGrafter"/>
</dbReference>
<evidence type="ECO:0000256" key="8">
    <source>
        <dbReference type="ARBA" id="ARBA00022655"/>
    </source>
</evidence>
<dbReference type="Proteomes" id="UP000187404">
    <property type="component" value="Unassembled WGS sequence"/>
</dbReference>
<dbReference type="InterPro" id="IPR042176">
    <property type="entry name" value="Pantoate_ligase_C"/>
</dbReference>
<evidence type="ECO:0000256" key="13">
    <source>
        <dbReference type="HAMAP-Rule" id="MF_00158"/>
    </source>
</evidence>
<comment type="miscellaneous">
    <text evidence="13">The reaction proceeds by a bi uni uni bi ping pong mechanism.</text>
</comment>
<dbReference type="InterPro" id="IPR003721">
    <property type="entry name" value="Pantoate_ligase"/>
</dbReference>
<dbReference type="AlphaFoldDB" id="A0A1Q9JI75"/>
<evidence type="ECO:0000256" key="3">
    <source>
        <dbReference type="ARBA" id="ARBA00009256"/>
    </source>
</evidence>
<comment type="caution">
    <text evidence="14">The sequence shown here is derived from an EMBL/GenBank/DDBJ whole genome shotgun (WGS) entry which is preliminary data.</text>
</comment>